<feature type="chain" id="PRO_5031304349" evidence="3">
    <location>
        <begin position="16"/>
        <end position="1439"/>
    </location>
</feature>
<feature type="compositionally biased region" description="Polar residues" evidence="1">
    <location>
        <begin position="1293"/>
        <end position="1309"/>
    </location>
</feature>
<evidence type="ECO:0000256" key="1">
    <source>
        <dbReference type="SAM" id="MobiDB-lite"/>
    </source>
</evidence>
<feature type="compositionally biased region" description="Polar residues" evidence="1">
    <location>
        <begin position="888"/>
        <end position="916"/>
    </location>
</feature>
<evidence type="ECO:0000313" key="4">
    <source>
        <dbReference type="EMBL" id="CAD7266211.1"/>
    </source>
</evidence>
<feature type="compositionally biased region" description="Polar residues" evidence="1">
    <location>
        <begin position="1211"/>
        <end position="1226"/>
    </location>
</feature>
<keyword evidence="2" id="KW-1133">Transmembrane helix</keyword>
<sequence>MVSIVLVSVAIQVKALLCPTCLSHHLQLEVGENKCRYRLTDKPLDNCIRMGLAAALSLALVSVAERLKQGAVCSTLILCDVSYLQYTHSICSDMTEGKEGSWIPGDTNSQESLRTMATVVITKRLVLFWLIVQIFLNLQVSSRATSDESICPKGCDCFKTDENLSSANYFGNHNKIKRSADNTDDTEIISKTSGILDKSMPLTYQESDDSPSEDLDDYEDYNYDYDYKLEEDNDDSPDDYENPQDNLEEETEDNLEEETHDNNENPQDNLDEETHDNNENPQDNLEEETHDNNENPQDNLEEETHDNNENPQDNLEEETHDNNENQQDNLEEETHDDNENLQDNLEEETHDNNENPQYNLEEETRDNHEDPQDNLEEETHDNNENPQDNLEGETHDNNENPQDNLEEEMHDNHESLQDNLGEETHDSNENPQDNLEEETHDSNENPQDNLEEETHDNNENPQDNLEEETHDNNEDPQDNLEGETHDNNENPQDNLEEETHDNNEDPQDNLEEETHDNHESLQDNLEEQILDTIENKPELSEQVFVQPENRLYTPVSNNPYEETPHSSPLVSDGEISQSYESKEPRGVTTEHFVANSFENHYENIYSITQKNTTEQNDLIKETGRSYTTPPHIDEPGTIENLNKFEHDFEANYTLNTEKNFEDSNISINLDLVNESTEKGNVTDPLVINVSNSINQEKLITEDTHSIDFGNKDLIDHVTVNYEEVHNDDDDDDDYYDDDDYDDYDDDLVKSDSFDSKYDNNDEHGHNKSEDEIESEQLDKDIFLPVSIDKKDTNKYGNNFENISLYYRTESPIEETNIDTNSKVIDYDSQGGDLEEYFDFETDSSGEGELMQDTNNSTSNEINNKELVRDEKIINEPVSSDIPQHGLTLDSSSMESPNNLSDHISLSNAHSYSYNPEENNEGSGELEDILQGNETDNDSTNRLSGLDLHVPIINFEDEQINGSKYAEGDALDSVVDGSKTLDLDVMEGSGEINETRLFYVESHIDTFQENTNFKDNVTSNLNQNQLENDRKGNEGLIKITEAPVDDKLSSIQDIHTIEPNINILELEDKKSVSEENMSFAPSVTIAEITTPINLQAHDNILVPNSEIFNNPTSTSPPTEQDIFKEEHTVPIPTSKSIVTEISTQISLLDNSTDSKPSQEMSPPVNISIQRTIFEQPNRPGTDLDGNSGVENMDSSDGKSVNELGTSRKVESSLVNESRNGTASSDKTQSAYGSYIVLGVIMACIFGVIGYAVVKSRKNKEKRNRAPKIKNDGMYAGKEMTEWTGLIEQREPANHTDQNPTKIGNENTTQPKEIHDNGYDKNINKNKSYILTENQSDKTPNTLHETAPLLEENIPIANGDFIKNNDAIVDVHGSDVPELATKISLETRAHPTLKDESDVVAKSPTSPGSARVTIREFYDPDAVKKTPTFITKHSKDINTNM</sequence>
<feature type="region of interest" description="Disordered" evidence="1">
    <location>
        <begin position="1173"/>
        <end position="1226"/>
    </location>
</feature>
<feature type="compositionally biased region" description="Acidic residues" evidence="1">
    <location>
        <begin position="206"/>
        <end position="224"/>
    </location>
</feature>
<feature type="compositionally biased region" description="Acidic residues" evidence="1">
    <location>
        <begin position="725"/>
        <end position="745"/>
    </location>
</feature>
<feature type="compositionally biased region" description="Acidic residues" evidence="1">
    <location>
        <begin position="494"/>
        <end position="514"/>
    </location>
</feature>
<feature type="compositionally biased region" description="Acidic residues" evidence="1">
    <location>
        <begin position="917"/>
        <end position="927"/>
    </location>
</feature>
<gene>
    <name evidence="4" type="ORF">TSIB3V08_LOCUS10235</name>
</gene>
<keyword evidence="2" id="KW-0812">Transmembrane</keyword>
<feature type="compositionally biased region" description="Acidic residues" evidence="1">
    <location>
        <begin position="329"/>
        <end position="349"/>
    </location>
</feature>
<keyword evidence="2" id="KW-0472">Membrane</keyword>
<feature type="compositionally biased region" description="Polar residues" evidence="1">
    <location>
        <begin position="554"/>
        <end position="573"/>
    </location>
</feature>
<feature type="region of interest" description="Disordered" evidence="1">
    <location>
        <begin position="1291"/>
        <end position="1319"/>
    </location>
</feature>
<feature type="compositionally biased region" description="Acidic residues" evidence="1">
    <location>
        <begin position="231"/>
        <end position="259"/>
    </location>
</feature>
<feature type="compositionally biased region" description="Polar residues" evidence="1">
    <location>
        <begin position="1187"/>
        <end position="1203"/>
    </location>
</feature>
<keyword evidence="3" id="KW-0732">Signal</keyword>
<feature type="signal peptide" evidence="3">
    <location>
        <begin position="1"/>
        <end position="15"/>
    </location>
</feature>
<dbReference type="EMBL" id="OC006582">
    <property type="protein sequence ID" value="CAD7266211.1"/>
    <property type="molecule type" value="Genomic_DNA"/>
</dbReference>
<feature type="transmembrane region" description="Helical" evidence="2">
    <location>
        <begin position="1230"/>
        <end position="1252"/>
    </location>
</feature>
<feature type="region of interest" description="Disordered" evidence="1">
    <location>
        <begin position="552"/>
        <end position="573"/>
    </location>
</feature>
<name>A0A7R9B4N1_TIMSH</name>
<feature type="compositionally biased region" description="Basic and acidic residues" evidence="1">
    <location>
        <begin position="410"/>
        <end position="428"/>
    </location>
</feature>
<feature type="region of interest" description="Disordered" evidence="1">
    <location>
        <begin position="879"/>
        <end position="938"/>
    </location>
</feature>
<evidence type="ECO:0000256" key="2">
    <source>
        <dbReference type="SAM" id="Phobius"/>
    </source>
</evidence>
<evidence type="ECO:0000256" key="3">
    <source>
        <dbReference type="SAM" id="SignalP"/>
    </source>
</evidence>
<feature type="region of interest" description="Disordered" evidence="1">
    <location>
        <begin position="199"/>
        <end position="521"/>
    </location>
</feature>
<feature type="compositionally biased region" description="Basic and acidic residues" evidence="1">
    <location>
        <begin position="1310"/>
        <end position="1319"/>
    </location>
</feature>
<reference evidence="4" key="1">
    <citation type="submission" date="2020-11" db="EMBL/GenBank/DDBJ databases">
        <authorList>
            <person name="Tran Van P."/>
        </authorList>
    </citation>
    <scope>NUCLEOTIDE SEQUENCE</scope>
</reference>
<feature type="compositionally biased region" description="Basic and acidic residues" evidence="1">
    <location>
        <begin position="746"/>
        <end position="769"/>
    </location>
</feature>
<protein>
    <submittedName>
        <fullName evidence="4">Uncharacterized protein</fullName>
    </submittedName>
</protein>
<organism evidence="4">
    <name type="scientific">Timema shepardi</name>
    <name type="common">Walking stick</name>
    <dbReference type="NCBI Taxonomy" id="629360"/>
    <lineage>
        <taxon>Eukaryota</taxon>
        <taxon>Metazoa</taxon>
        <taxon>Ecdysozoa</taxon>
        <taxon>Arthropoda</taxon>
        <taxon>Hexapoda</taxon>
        <taxon>Insecta</taxon>
        <taxon>Pterygota</taxon>
        <taxon>Neoptera</taxon>
        <taxon>Polyneoptera</taxon>
        <taxon>Phasmatodea</taxon>
        <taxon>Timematodea</taxon>
        <taxon>Timematoidea</taxon>
        <taxon>Timematidae</taxon>
        <taxon>Timema</taxon>
    </lineage>
</organism>
<accession>A0A7R9B4N1</accession>
<proteinExistence type="predicted"/>
<feature type="region of interest" description="Disordered" evidence="1">
    <location>
        <begin position="724"/>
        <end position="775"/>
    </location>
</feature>
<feature type="compositionally biased region" description="Acidic residues" evidence="1">
    <location>
        <begin position="464"/>
        <end position="481"/>
    </location>
</feature>